<keyword evidence="3" id="KW-0813">Transport</keyword>
<keyword evidence="4" id="KW-0349">Heme</keyword>
<feature type="transmembrane region" description="Helical" evidence="11">
    <location>
        <begin position="63"/>
        <end position="86"/>
    </location>
</feature>
<dbReference type="AlphaFoldDB" id="A0A9W9TQU7"/>
<dbReference type="CDD" id="cd08761">
    <property type="entry name" value="Cyt_b561_CYB561D2_like"/>
    <property type="match status" value="1"/>
</dbReference>
<comment type="cofactor">
    <cofactor evidence="1">
        <name>heme b</name>
        <dbReference type="ChEBI" id="CHEBI:60344"/>
    </cofactor>
</comment>
<evidence type="ECO:0000256" key="1">
    <source>
        <dbReference type="ARBA" id="ARBA00001970"/>
    </source>
</evidence>
<reference evidence="13" key="1">
    <citation type="submission" date="2022-11" db="EMBL/GenBank/DDBJ databases">
        <authorList>
            <person name="Petersen C."/>
        </authorList>
    </citation>
    <scope>NUCLEOTIDE SEQUENCE</scope>
    <source>
        <strain evidence="13">IBT 23319</strain>
    </source>
</reference>
<dbReference type="Proteomes" id="UP001147733">
    <property type="component" value="Unassembled WGS sequence"/>
</dbReference>
<keyword evidence="8 11" id="KW-1133">Transmembrane helix</keyword>
<dbReference type="PROSITE" id="PS50939">
    <property type="entry name" value="CYTOCHROME_B561"/>
    <property type="match status" value="1"/>
</dbReference>
<evidence type="ECO:0000256" key="11">
    <source>
        <dbReference type="SAM" id="Phobius"/>
    </source>
</evidence>
<keyword evidence="9" id="KW-0408">Iron</keyword>
<keyword evidence="5 11" id="KW-0812">Transmembrane</keyword>
<dbReference type="Gene3D" id="1.20.120.1770">
    <property type="match status" value="1"/>
</dbReference>
<sequence length="161" mass="17457">MSALFLQVQAALILQPTSTPRHKTLGTRIHAGIQLTSLLCFLGAFTIIEINKGDHPHFISPHGILGLITVIFVVLQALVGIAQFFFPVSVFGSVDAGKRMYKYHRWTGYVLLLLETALVLAATQTGALAIPTWSVVLTLLIILAGIAPRIKKQKLGFPVSS</sequence>
<dbReference type="GeneID" id="81382791"/>
<evidence type="ECO:0000256" key="2">
    <source>
        <dbReference type="ARBA" id="ARBA00004141"/>
    </source>
</evidence>
<feature type="transmembrane region" description="Helical" evidence="11">
    <location>
        <begin position="130"/>
        <end position="150"/>
    </location>
</feature>
<dbReference type="GO" id="GO:0016020">
    <property type="term" value="C:membrane"/>
    <property type="evidence" value="ECO:0007669"/>
    <property type="project" value="UniProtKB-SubCell"/>
</dbReference>
<dbReference type="GO" id="GO:0046872">
    <property type="term" value="F:metal ion binding"/>
    <property type="evidence" value="ECO:0007669"/>
    <property type="project" value="UniProtKB-KW"/>
</dbReference>
<dbReference type="OrthoDB" id="432881at2759"/>
<organism evidence="13 14">
    <name type="scientific">Penicillium citrinum</name>
    <dbReference type="NCBI Taxonomy" id="5077"/>
    <lineage>
        <taxon>Eukaryota</taxon>
        <taxon>Fungi</taxon>
        <taxon>Dikarya</taxon>
        <taxon>Ascomycota</taxon>
        <taxon>Pezizomycotina</taxon>
        <taxon>Eurotiomycetes</taxon>
        <taxon>Eurotiomycetidae</taxon>
        <taxon>Eurotiales</taxon>
        <taxon>Aspergillaceae</taxon>
        <taxon>Penicillium</taxon>
    </lineage>
</organism>
<keyword evidence="10 11" id="KW-0472">Membrane</keyword>
<evidence type="ECO:0000313" key="14">
    <source>
        <dbReference type="Proteomes" id="UP001147733"/>
    </source>
</evidence>
<evidence type="ECO:0000259" key="12">
    <source>
        <dbReference type="PROSITE" id="PS50939"/>
    </source>
</evidence>
<reference evidence="13" key="2">
    <citation type="journal article" date="2023" name="IMA Fungus">
        <title>Comparative genomic study of the Penicillium genus elucidates a diverse pangenome and 15 lateral gene transfer events.</title>
        <authorList>
            <person name="Petersen C."/>
            <person name="Sorensen T."/>
            <person name="Nielsen M.R."/>
            <person name="Sondergaard T.E."/>
            <person name="Sorensen J.L."/>
            <person name="Fitzpatrick D.A."/>
            <person name="Frisvad J.C."/>
            <person name="Nielsen K.L."/>
        </authorList>
    </citation>
    <scope>NUCLEOTIDE SEQUENCE</scope>
    <source>
        <strain evidence="13">IBT 23319</strain>
    </source>
</reference>
<dbReference type="GO" id="GO:0140575">
    <property type="term" value="F:transmembrane monodehydroascorbate reductase activity"/>
    <property type="evidence" value="ECO:0007669"/>
    <property type="project" value="InterPro"/>
</dbReference>
<keyword evidence="7" id="KW-0249">Electron transport</keyword>
<gene>
    <name evidence="13" type="ORF">N7469_004704</name>
</gene>
<comment type="subcellular location">
    <subcellularLocation>
        <location evidence="2">Membrane</location>
        <topology evidence="2">Multi-pass membrane protein</topology>
    </subcellularLocation>
</comment>
<dbReference type="SMART" id="SM00665">
    <property type="entry name" value="B561"/>
    <property type="match status" value="1"/>
</dbReference>
<dbReference type="RefSeq" id="XP_056503036.1">
    <property type="nucleotide sequence ID" value="XM_056643624.1"/>
</dbReference>
<evidence type="ECO:0000256" key="3">
    <source>
        <dbReference type="ARBA" id="ARBA00022448"/>
    </source>
</evidence>
<dbReference type="InterPro" id="IPR045150">
    <property type="entry name" value="CYB561D1/2"/>
</dbReference>
<evidence type="ECO:0000313" key="13">
    <source>
        <dbReference type="EMBL" id="KAJ5235536.1"/>
    </source>
</evidence>
<protein>
    <recommendedName>
        <fullName evidence="12">Cytochrome b561 domain-containing protein</fullName>
    </recommendedName>
</protein>
<evidence type="ECO:0000256" key="9">
    <source>
        <dbReference type="ARBA" id="ARBA00023004"/>
    </source>
</evidence>
<feature type="transmembrane region" description="Helical" evidence="11">
    <location>
        <begin position="31"/>
        <end position="51"/>
    </location>
</feature>
<accession>A0A9W9TQU7</accession>
<name>A0A9W9TQU7_PENCI</name>
<evidence type="ECO:0000256" key="8">
    <source>
        <dbReference type="ARBA" id="ARBA00022989"/>
    </source>
</evidence>
<feature type="domain" description="Cytochrome b561" evidence="12">
    <location>
        <begin position="1"/>
        <end position="160"/>
    </location>
</feature>
<comment type="caution">
    <text evidence="13">The sequence shown here is derived from an EMBL/GenBank/DDBJ whole genome shotgun (WGS) entry which is preliminary data.</text>
</comment>
<dbReference type="PANTHER" id="PTHR15422">
    <property type="entry name" value="OS05G0565100 PROTEIN"/>
    <property type="match status" value="1"/>
</dbReference>
<feature type="transmembrane region" description="Helical" evidence="11">
    <location>
        <begin position="106"/>
        <end position="123"/>
    </location>
</feature>
<evidence type="ECO:0000256" key="10">
    <source>
        <dbReference type="ARBA" id="ARBA00023136"/>
    </source>
</evidence>
<evidence type="ECO:0000256" key="4">
    <source>
        <dbReference type="ARBA" id="ARBA00022617"/>
    </source>
</evidence>
<keyword evidence="14" id="KW-1185">Reference proteome</keyword>
<evidence type="ECO:0000256" key="7">
    <source>
        <dbReference type="ARBA" id="ARBA00022982"/>
    </source>
</evidence>
<dbReference type="Pfam" id="PF03188">
    <property type="entry name" value="Cytochrom_B561"/>
    <property type="match status" value="1"/>
</dbReference>
<keyword evidence="6" id="KW-0479">Metal-binding</keyword>
<evidence type="ECO:0000256" key="6">
    <source>
        <dbReference type="ARBA" id="ARBA00022723"/>
    </source>
</evidence>
<dbReference type="PANTHER" id="PTHR15422:SF45">
    <property type="entry name" value="CYTOCHROME B561 DOMAIN-CONTAINING PROTEIN"/>
    <property type="match status" value="1"/>
</dbReference>
<evidence type="ECO:0000256" key="5">
    <source>
        <dbReference type="ARBA" id="ARBA00022692"/>
    </source>
</evidence>
<dbReference type="InterPro" id="IPR006593">
    <property type="entry name" value="Cyt_b561/ferric_Rdtase_TM"/>
</dbReference>
<dbReference type="EMBL" id="JAPQKT010000003">
    <property type="protein sequence ID" value="KAJ5235536.1"/>
    <property type="molecule type" value="Genomic_DNA"/>
</dbReference>
<proteinExistence type="predicted"/>